<dbReference type="PIRSF" id="PIRSF004857">
    <property type="entry name" value="Kin_aa_kin"/>
    <property type="match status" value="1"/>
</dbReference>
<dbReference type="Gene3D" id="3.40.1160.10">
    <property type="entry name" value="Acetylglutamate kinase-like"/>
    <property type="match status" value="1"/>
</dbReference>
<keyword evidence="2" id="KW-0418">Kinase</keyword>
<dbReference type="EMBL" id="FZMP01000028">
    <property type="protein sequence ID" value="SNQ59587.1"/>
    <property type="molecule type" value="Genomic_DNA"/>
</dbReference>
<dbReference type="SUPFAM" id="SSF53633">
    <property type="entry name" value="Carbamate kinase-like"/>
    <property type="match status" value="1"/>
</dbReference>
<evidence type="ECO:0000313" key="3">
    <source>
        <dbReference type="Proteomes" id="UP000218615"/>
    </source>
</evidence>
<dbReference type="InterPro" id="IPR036393">
    <property type="entry name" value="AceGlu_kinase-like_sf"/>
</dbReference>
<dbReference type="Pfam" id="PF00696">
    <property type="entry name" value="AA_kinase"/>
    <property type="match status" value="1"/>
</dbReference>
<dbReference type="AlphaFoldDB" id="A0A284VK68"/>
<evidence type="ECO:0000313" key="2">
    <source>
        <dbReference type="EMBL" id="SNQ59587.1"/>
    </source>
</evidence>
<dbReference type="OrthoDB" id="50461at2157"/>
<dbReference type="InterPro" id="IPR001048">
    <property type="entry name" value="Asp/Glu/Uridylate_kinase"/>
</dbReference>
<protein>
    <submittedName>
        <fullName evidence="2">Putative archaeal kinase</fullName>
    </submittedName>
</protein>
<dbReference type="InterPro" id="IPR011375">
    <property type="entry name" value="MfnE"/>
</dbReference>
<dbReference type="CDD" id="cd04240">
    <property type="entry name" value="AAK_UC"/>
    <property type="match status" value="1"/>
</dbReference>
<keyword evidence="3" id="KW-1185">Reference proteome</keyword>
<organism evidence="2 3">
    <name type="scientific">Candidatus Methanoperedens nitratireducens</name>
    <dbReference type="NCBI Taxonomy" id="1392998"/>
    <lineage>
        <taxon>Archaea</taxon>
        <taxon>Methanobacteriati</taxon>
        <taxon>Methanobacteriota</taxon>
        <taxon>Stenosarchaea group</taxon>
        <taxon>Methanomicrobia</taxon>
        <taxon>Methanosarcinales</taxon>
        <taxon>ANME-2 cluster</taxon>
        <taxon>Candidatus Methanoperedentaceae</taxon>
        <taxon>Candidatus Methanoperedens</taxon>
    </lineage>
</organism>
<dbReference type="GO" id="GO:0016301">
    <property type="term" value="F:kinase activity"/>
    <property type="evidence" value="ECO:0007669"/>
    <property type="project" value="UniProtKB-KW"/>
</dbReference>
<proteinExistence type="predicted"/>
<feature type="domain" description="Aspartate/glutamate/uridylate kinase" evidence="1">
    <location>
        <begin position="101"/>
        <end position="149"/>
    </location>
</feature>
<keyword evidence="2" id="KW-0808">Transferase</keyword>
<dbReference type="RefSeq" id="WP_096203935.1">
    <property type="nucleotide sequence ID" value="NZ_FZMP01000028.1"/>
</dbReference>
<dbReference type="Proteomes" id="UP000218615">
    <property type="component" value="Unassembled WGS sequence"/>
</dbReference>
<name>A0A284VK68_9EURY</name>
<reference evidence="3" key="1">
    <citation type="submission" date="2017-06" db="EMBL/GenBank/DDBJ databases">
        <authorList>
            <person name="Cremers G."/>
        </authorList>
    </citation>
    <scope>NUCLEOTIDE SEQUENCE [LARGE SCALE GENOMIC DNA]</scope>
</reference>
<accession>A0A284VK68</accession>
<sequence length="198" mass="21915">MIVVKIGGSLLHRTKELVKAITDYSNESGNKVLIVPGGSVFAYTVRRVNASQEASHWMAVLAMEQYGYYLGDGNEVKLIDNLNTEYGVSILLPYTLMKKKDELPHTWDVTSDTIAAWVAHQSKARFIKVTDVDGVYLNGILQKELDASELAGIETCVDKELPRFLMKNRMNCEIINGNCPGRLINALRGNVVGTLIKG</sequence>
<gene>
    <name evidence="2" type="ORF">MNV_1230028</name>
</gene>
<evidence type="ECO:0000259" key="1">
    <source>
        <dbReference type="Pfam" id="PF00696"/>
    </source>
</evidence>